<dbReference type="AlphaFoldDB" id="A0A7W3FK28"/>
<feature type="chain" id="PRO_5031087569" evidence="1">
    <location>
        <begin position="20"/>
        <end position="110"/>
    </location>
</feature>
<keyword evidence="1" id="KW-0732">Signal</keyword>
<dbReference type="EMBL" id="JACGXS010000001">
    <property type="protein sequence ID" value="MBA8680895.1"/>
    <property type="molecule type" value="Genomic_DNA"/>
</dbReference>
<dbReference type="Proteomes" id="UP000547058">
    <property type="component" value="Unassembled WGS sequence"/>
</dbReference>
<proteinExistence type="predicted"/>
<name>A0A7W3FK28_9GAMM</name>
<evidence type="ECO:0000313" key="3">
    <source>
        <dbReference type="Proteomes" id="UP000547058"/>
    </source>
</evidence>
<accession>A0A7W3FK28</accession>
<feature type="signal peptide" evidence="1">
    <location>
        <begin position="1"/>
        <end position="19"/>
    </location>
</feature>
<evidence type="ECO:0000256" key="1">
    <source>
        <dbReference type="SAM" id="SignalP"/>
    </source>
</evidence>
<keyword evidence="3" id="KW-1185">Reference proteome</keyword>
<comment type="caution">
    <text evidence="2">The sequence shown here is derived from an EMBL/GenBank/DDBJ whole genome shotgun (WGS) entry which is preliminary data.</text>
</comment>
<gene>
    <name evidence="2" type="ORF">H4O11_03645</name>
</gene>
<dbReference type="RefSeq" id="WP_182338045.1">
    <property type="nucleotide sequence ID" value="NZ_JACGXS010000001.1"/>
</dbReference>
<sequence>MRTLLLSIALLLQAAALPAQDHAPRPLQEAPQPMPACIEVEVDGVRTPAWNCLQEKLAPAPAQGAARPLSEAERLMRQPGNQMLQYNLEGTRQRMGNALGTSVQPQRPAR</sequence>
<evidence type="ECO:0000313" key="2">
    <source>
        <dbReference type="EMBL" id="MBA8680895.1"/>
    </source>
</evidence>
<protein>
    <submittedName>
        <fullName evidence="2">Uncharacterized protein</fullName>
    </submittedName>
</protein>
<organism evidence="2 3">
    <name type="scientific">Stenotrophomonas tumulicola</name>
    <dbReference type="NCBI Taxonomy" id="1685415"/>
    <lineage>
        <taxon>Bacteria</taxon>
        <taxon>Pseudomonadati</taxon>
        <taxon>Pseudomonadota</taxon>
        <taxon>Gammaproteobacteria</taxon>
        <taxon>Lysobacterales</taxon>
        <taxon>Lysobacteraceae</taxon>
        <taxon>Stenotrophomonas</taxon>
    </lineage>
</organism>
<reference evidence="2 3" key="1">
    <citation type="submission" date="2020-08" db="EMBL/GenBank/DDBJ databases">
        <title>Stenotrophomonas tumulicola JCM 30961.</title>
        <authorList>
            <person name="Deng Y."/>
        </authorList>
    </citation>
    <scope>NUCLEOTIDE SEQUENCE [LARGE SCALE GENOMIC DNA]</scope>
    <source>
        <strain evidence="2 3">JCM 30961</strain>
    </source>
</reference>